<keyword evidence="3" id="KW-1185">Reference proteome</keyword>
<feature type="region of interest" description="Disordered" evidence="1">
    <location>
        <begin position="1"/>
        <end position="22"/>
    </location>
</feature>
<evidence type="ECO:0000313" key="3">
    <source>
        <dbReference type="Proteomes" id="UP000198287"/>
    </source>
</evidence>
<dbReference type="EMBL" id="LNIX01000001">
    <property type="protein sequence ID" value="OXA62170.1"/>
    <property type="molecule type" value="Genomic_DNA"/>
</dbReference>
<proteinExistence type="predicted"/>
<reference evidence="2 3" key="1">
    <citation type="submission" date="2015-12" db="EMBL/GenBank/DDBJ databases">
        <title>The genome of Folsomia candida.</title>
        <authorList>
            <person name="Faddeeva A."/>
            <person name="Derks M.F."/>
            <person name="Anvar Y."/>
            <person name="Smit S."/>
            <person name="Van Straalen N."/>
            <person name="Roelofs D."/>
        </authorList>
    </citation>
    <scope>NUCLEOTIDE SEQUENCE [LARGE SCALE GENOMIC DNA]</scope>
    <source>
        <strain evidence="2 3">VU population</strain>
        <tissue evidence="2">Whole body</tissue>
    </source>
</reference>
<name>A0A226EY93_FOLCA</name>
<dbReference type="AlphaFoldDB" id="A0A226EY93"/>
<sequence length="189" mass="20843">MSSTSKGDSADDVTAGPPKPNKSWVSNLASHLKAIAELQSLPNEVRQIKEILLGTQSNGQRNSVGVVDDTMQSLLQHEKEVIDSTLVDDGPIPELLGGELHHLPFSDLDVLWTCGKTVLSKERIEELRKTFLTPANCKLLGVPKLNSCIGSFSRKVMLNSKKMPPESRSSEADYSSCNIEFKIEARYQY</sequence>
<comment type="caution">
    <text evidence="2">The sequence shown here is derived from an EMBL/GenBank/DDBJ whole genome shotgun (WGS) entry which is preliminary data.</text>
</comment>
<accession>A0A226EY93</accession>
<organism evidence="2 3">
    <name type="scientific">Folsomia candida</name>
    <name type="common">Springtail</name>
    <dbReference type="NCBI Taxonomy" id="158441"/>
    <lineage>
        <taxon>Eukaryota</taxon>
        <taxon>Metazoa</taxon>
        <taxon>Ecdysozoa</taxon>
        <taxon>Arthropoda</taxon>
        <taxon>Hexapoda</taxon>
        <taxon>Collembola</taxon>
        <taxon>Entomobryomorpha</taxon>
        <taxon>Isotomoidea</taxon>
        <taxon>Isotomidae</taxon>
        <taxon>Proisotominae</taxon>
        <taxon>Folsomia</taxon>
    </lineage>
</organism>
<protein>
    <submittedName>
        <fullName evidence="2">Uncharacterized protein</fullName>
    </submittedName>
</protein>
<gene>
    <name evidence="2" type="ORF">Fcan01_00792</name>
</gene>
<evidence type="ECO:0000256" key="1">
    <source>
        <dbReference type="SAM" id="MobiDB-lite"/>
    </source>
</evidence>
<dbReference type="Proteomes" id="UP000198287">
    <property type="component" value="Unassembled WGS sequence"/>
</dbReference>
<evidence type="ECO:0000313" key="2">
    <source>
        <dbReference type="EMBL" id="OXA62170.1"/>
    </source>
</evidence>